<organism evidence="12">
    <name type="scientific">Caldithrix abyssi</name>
    <dbReference type="NCBI Taxonomy" id="187145"/>
    <lineage>
        <taxon>Bacteria</taxon>
        <taxon>Pseudomonadati</taxon>
        <taxon>Calditrichota</taxon>
        <taxon>Calditrichia</taxon>
        <taxon>Calditrichales</taxon>
        <taxon>Calditrichaceae</taxon>
        <taxon>Caldithrix</taxon>
    </lineage>
</organism>
<evidence type="ECO:0000256" key="9">
    <source>
        <dbReference type="ARBA" id="ARBA00048348"/>
    </source>
</evidence>
<evidence type="ECO:0000256" key="2">
    <source>
        <dbReference type="ARBA" id="ARBA00002904"/>
    </source>
</evidence>
<dbReference type="SUPFAM" id="SSF51069">
    <property type="entry name" value="Carbonic anhydrase"/>
    <property type="match status" value="1"/>
</dbReference>
<dbReference type="InterPro" id="IPR001148">
    <property type="entry name" value="CA_dom"/>
</dbReference>
<evidence type="ECO:0000256" key="7">
    <source>
        <dbReference type="ARBA" id="ARBA00022833"/>
    </source>
</evidence>
<dbReference type="CDD" id="cd03124">
    <property type="entry name" value="alpha_CA_prokaryotic_like"/>
    <property type="match status" value="1"/>
</dbReference>
<dbReference type="InterPro" id="IPR041891">
    <property type="entry name" value="Alpha_CA_prokaryot-like"/>
</dbReference>
<evidence type="ECO:0000256" key="1">
    <source>
        <dbReference type="ARBA" id="ARBA00001947"/>
    </source>
</evidence>
<keyword evidence="6 10" id="KW-0479">Metal-binding</keyword>
<dbReference type="InterPro" id="IPR023561">
    <property type="entry name" value="Carbonic_anhydrase_a-class"/>
</dbReference>
<dbReference type="EC" id="4.2.1.1" evidence="4 10"/>
<evidence type="ECO:0000313" key="12">
    <source>
        <dbReference type="EMBL" id="HED09471.1"/>
    </source>
</evidence>
<accession>A0A7V1LK34</accession>
<comment type="cofactor">
    <cofactor evidence="1 10">
        <name>Zn(2+)</name>
        <dbReference type="ChEBI" id="CHEBI:29105"/>
    </cofactor>
</comment>
<evidence type="ECO:0000256" key="3">
    <source>
        <dbReference type="ARBA" id="ARBA00010718"/>
    </source>
</evidence>
<dbReference type="Proteomes" id="UP000886005">
    <property type="component" value="Unassembled WGS sequence"/>
</dbReference>
<evidence type="ECO:0000256" key="4">
    <source>
        <dbReference type="ARBA" id="ARBA00012925"/>
    </source>
</evidence>
<dbReference type="GO" id="GO:0004089">
    <property type="term" value="F:carbonate dehydratase activity"/>
    <property type="evidence" value="ECO:0007669"/>
    <property type="project" value="UniProtKB-UniRule"/>
</dbReference>
<keyword evidence="7 10" id="KW-0862">Zinc</keyword>
<evidence type="ECO:0000256" key="6">
    <source>
        <dbReference type="ARBA" id="ARBA00022723"/>
    </source>
</evidence>
<dbReference type="PROSITE" id="PS00162">
    <property type="entry name" value="ALPHA_CA_1"/>
    <property type="match status" value="1"/>
</dbReference>
<proteinExistence type="inferred from homology"/>
<evidence type="ECO:0000256" key="10">
    <source>
        <dbReference type="RuleBase" id="RU367011"/>
    </source>
</evidence>
<keyword evidence="8 10" id="KW-0456">Lyase</keyword>
<dbReference type="EMBL" id="DRLD01000062">
    <property type="protein sequence ID" value="HED09471.1"/>
    <property type="molecule type" value="Genomic_DNA"/>
</dbReference>
<dbReference type="PANTHER" id="PTHR18952:SF265">
    <property type="entry name" value="CARBONIC ANHYDRASE"/>
    <property type="match status" value="1"/>
</dbReference>
<name>A0A7V1LK34_CALAY</name>
<feature type="domain" description="Alpha-carbonic anhydrase" evidence="11">
    <location>
        <begin position="47"/>
        <end position="271"/>
    </location>
</feature>
<dbReference type="AlphaFoldDB" id="A0A7V1LK34"/>
<dbReference type="PROSITE" id="PS51257">
    <property type="entry name" value="PROKAR_LIPOPROTEIN"/>
    <property type="match status" value="1"/>
</dbReference>
<dbReference type="SMART" id="SM01057">
    <property type="entry name" value="Carb_anhydrase"/>
    <property type="match status" value="1"/>
</dbReference>
<comment type="similarity">
    <text evidence="3 10">Belongs to the alpha-carbonic anhydrase family.</text>
</comment>
<dbReference type="GO" id="GO:0008270">
    <property type="term" value="F:zinc ion binding"/>
    <property type="evidence" value="ECO:0007669"/>
    <property type="project" value="UniProtKB-UniRule"/>
</dbReference>
<dbReference type="Gene3D" id="3.10.200.10">
    <property type="entry name" value="Alpha carbonic anhydrase"/>
    <property type="match status" value="1"/>
</dbReference>
<dbReference type="PANTHER" id="PTHR18952">
    <property type="entry name" value="CARBONIC ANHYDRASE"/>
    <property type="match status" value="1"/>
</dbReference>
<comment type="catalytic activity">
    <reaction evidence="9 10">
        <text>hydrogencarbonate + H(+) = CO2 + H2O</text>
        <dbReference type="Rhea" id="RHEA:10748"/>
        <dbReference type="ChEBI" id="CHEBI:15377"/>
        <dbReference type="ChEBI" id="CHEBI:15378"/>
        <dbReference type="ChEBI" id="CHEBI:16526"/>
        <dbReference type="ChEBI" id="CHEBI:17544"/>
        <dbReference type="EC" id="4.2.1.1"/>
    </reaction>
</comment>
<dbReference type="Pfam" id="PF00194">
    <property type="entry name" value="Carb_anhydrase"/>
    <property type="match status" value="1"/>
</dbReference>
<dbReference type="PROSITE" id="PS51144">
    <property type="entry name" value="ALPHA_CA_2"/>
    <property type="match status" value="1"/>
</dbReference>
<evidence type="ECO:0000256" key="8">
    <source>
        <dbReference type="ARBA" id="ARBA00023239"/>
    </source>
</evidence>
<gene>
    <name evidence="12" type="ORF">ENJ10_02180</name>
</gene>
<evidence type="ECO:0000256" key="5">
    <source>
        <dbReference type="ARBA" id="ARBA00014628"/>
    </source>
</evidence>
<dbReference type="InterPro" id="IPR018338">
    <property type="entry name" value="Carbonic_anhydrase_a-class_CS"/>
</dbReference>
<comment type="caution">
    <text evidence="12">The sequence shown here is derived from an EMBL/GenBank/DDBJ whole genome shotgun (WGS) entry which is preliminary data.</text>
</comment>
<sequence length="272" mass="29914">MNIRVLLSTLALSVLLITACGNQQNSADLKPDASADKAHKEDDCSRVHWSHHAGEDGPENWKNLCDGFSDCGGQAQSPIDIKSDALKSPAGLQAIAVNYGASPVDIINNGHTVQFNISGEHSAMLGGKKYTLLQFHYHALSEHTIDGKYYPLEVHFVHKHSDTDFAVIGVMFEEGAENPLFSKYLDHFPQSRGEYSTEETFEPASMLPSDMGYYHYQGSLTTPPCSEVVSWYVLKTPVTASAKQLKAFAAILDNNYRPVQPLNGRDVVVFNP</sequence>
<evidence type="ECO:0000259" key="11">
    <source>
        <dbReference type="PROSITE" id="PS51144"/>
    </source>
</evidence>
<dbReference type="InterPro" id="IPR036398">
    <property type="entry name" value="CA_dom_sf"/>
</dbReference>
<comment type="function">
    <text evidence="2 10">Reversible hydration of carbon dioxide.</text>
</comment>
<reference evidence="12" key="1">
    <citation type="journal article" date="2020" name="mSystems">
        <title>Genome- and Community-Level Interaction Insights into Carbon Utilization and Element Cycling Functions of Hydrothermarchaeota in Hydrothermal Sediment.</title>
        <authorList>
            <person name="Zhou Z."/>
            <person name="Liu Y."/>
            <person name="Xu W."/>
            <person name="Pan J."/>
            <person name="Luo Z.H."/>
            <person name="Li M."/>
        </authorList>
    </citation>
    <scope>NUCLEOTIDE SEQUENCE [LARGE SCALE GENOMIC DNA]</scope>
    <source>
        <strain evidence="12">HyVt-456</strain>
    </source>
</reference>
<protein>
    <recommendedName>
        <fullName evidence="5 10">Carbonic anhydrase</fullName>
        <ecNumber evidence="4 10">4.2.1.1</ecNumber>
    </recommendedName>
</protein>